<keyword evidence="2" id="KW-0645">Protease</keyword>
<feature type="domain" description="Transglutaminase-like" evidence="1">
    <location>
        <begin position="162"/>
        <end position="226"/>
    </location>
</feature>
<accession>A0A4Q7R988</accession>
<dbReference type="PANTHER" id="PTHR33490:SF12">
    <property type="entry name" value="BLL5557 PROTEIN"/>
    <property type="match status" value="1"/>
</dbReference>
<dbReference type="RefSeq" id="WP_130394057.1">
    <property type="nucleotide sequence ID" value="NZ_SGXM01000015.1"/>
</dbReference>
<dbReference type="InterPro" id="IPR002931">
    <property type="entry name" value="Transglutaminase-like"/>
</dbReference>
<protein>
    <submittedName>
        <fullName evidence="2">Transglutaminase-like putative cysteine protease</fullName>
    </submittedName>
</protein>
<dbReference type="SMART" id="SM00460">
    <property type="entry name" value="TGc"/>
    <property type="match status" value="1"/>
</dbReference>
<evidence type="ECO:0000313" key="3">
    <source>
        <dbReference type="Proteomes" id="UP000291078"/>
    </source>
</evidence>
<comment type="caution">
    <text evidence="2">The sequence shown here is derived from an EMBL/GenBank/DDBJ whole genome shotgun (WGS) entry which is preliminary data.</text>
</comment>
<dbReference type="PANTHER" id="PTHR33490">
    <property type="entry name" value="BLR5614 PROTEIN-RELATED"/>
    <property type="match status" value="1"/>
</dbReference>
<dbReference type="OrthoDB" id="5438043at2"/>
<dbReference type="InterPro" id="IPR048930">
    <property type="entry name" value="Bact_transglu_N_2"/>
</dbReference>
<sequence>MIRLRYLVNLSYEIVDRTADFLFLVEAARTARQSVVEEELRLTPAIPVTQYTYPDSCNRMLRVQSKRGRLAVRYEAVVEIDHRLDEWKSLHEVPVADLPFDVLPHLAPSRYCESDRMMEFALREFGGMQRGYARVYAIREWARQHMRYLSHSTNERTSAIDTLVERTGVCRDFAHLMIAVCRALSIPARISSSLDYGADPAMGPTDFHAIVEVYLSGGWYLLDPSGVSIPTGLLRIGTGRDAADIPFAAIFGNVRSERPYIEVEALTDPAAGIEMPLATLKAISTW</sequence>
<dbReference type="Gene3D" id="2.60.40.2250">
    <property type="match status" value="1"/>
</dbReference>
<evidence type="ECO:0000313" key="2">
    <source>
        <dbReference type="EMBL" id="RZT28867.1"/>
    </source>
</evidence>
<keyword evidence="3" id="KW-1185">Reference proteome</keyword>
<name>A0A4Q7R988_9BURK</name>
<dbReference type="AlphaFoldDB" id="A0A4Q7R988"/>
<dbReference type="Proteomes" id="UP000291078">
    <property type="component" value="Unassembled WGS sequence"/>
</dbReference>
<proteinExistence type="predicted"/>
<dbReference type="InterPro" id="IPR038765">
    <property type="entry name" value="Papain-like_cys_pep_sf"/>
</dbReference>
<dbReference type="Pfam" id="PF21295">
    <property type="entry name" value="Bact_transglu_N_2"/>
    <property type="match status" value="1"/>
</dbReference>
<dbReference type="Gene3D" id="3.10.620.30">
    <property type="match status" value="1"/>
</dbReference>
<keyword evidence="2" id="KW-0378">Hydrolase</keyword>
<gene>
    <name evidence="2" type="ORF">EV147_5183</name>
</gene>
<dbReference type="Pfam" id="PF01841">
    <property type="entry name" value="Transglut_core"/>
    <property type="match status" value="1"/>
</dbReference>
<dbReference type="EMBL" id="SGXM01000015">
    <property type="protein sequence ID" value="RZT28867.1"/>
    <property type="molecule type" value="Genomic_DNA"/>
</dbReference>
<evidence type="ECO:0000259" key="1">
    <source>
        <dbReference type="SMART" id="SM00460"/>
    </source>
</evidence>
<organism evidence="2 3">
    <name type="scientific">Cupriavidus agavae</name>
    <dbReference type="NCBI Taxonomy" id="1001822"/>
    <lineage>
        <taxon>Bacteria</taxon>
        <taxon>Pseudomonadati</taxon>
        <taxon>Pseudomonadota</taxon>
        <taxon>Betaproteobacteria</taxon>
        <taxon>Burkholderiales</taxon>
        <taxon>Burkholderiaceae</taxon>
        <taxon>Cupriavidus</taxon>
    </lineage>
</organism>
<dbReference type="GO" id="GO:0008233">
    <property type="term" value="F:peptidase activity"/>
    <property type="evidence" value="ECO:0007669"/>
    <property type="project" value="UniProtKB-KW"/>
</dbReference>
<reference evidence="2 3" key="1">
    <citation type="journal article" date="2015" name="Stand. Genomic Sci.">
        <title>Genomic Encyclopedia of Bacterial and Archaeal Type Strains, Phase III: the genomes of soil and plant-associated and newly described type strains.</title>
        <authorList>
            <person name="Whitman W.B."/>
            <person name="Woyke T."/>
            <person name="Klenk H.P."/>
            <person name="Zhou Y."/>
            <person name="Lilburn T.G."/>
            <person name="Beck B.J."/>
            <person name="De Vos P."/>
            <person name="Vandamme P."/>
            <person name="Eisen J.A."/>
            <person name="Garrity G."/>
            <person name="Hugenholtz P."/>
            <person name="Kyrpides N.C."/>
        </authorList>
    </citation>
    <scope>NUCLEOTIDE SEQUENCE [LARGE SCALE GENOMIC DNA]</scope>
    <source>
        <strain evidence="2 3">ASC-9842</strain>
    </source>
</reference>
<dbReference type="SUPFAM" id="SSF54001">
    <property type="entry name" value="Cysteine proteinases"/>
    <property type="match status" value="1"/>
</dbReference>
<dbReference type="GO" id="GO:0006508">
    <property type="term" value="P:proteolysis"/>
    <property type="evidence" value="ECO:0007669"/>
    <property type="project" value="UniProtKB-KW"/>
</dbReference>